<keyword evidence="2" id="KW-1185">Reference proteome</keyword>
<dbReference type="SUPFAM" id="SSF53756">
    <property type="entry name" value="UDP-Glycosyltransferase/glycogen phosphorylase"/>
    <property type="match status" value="1"/>
</dbReference>
<dbReference type="Pfam" id="PF20471">
    <property type="entry name" value="DUF6716"/>
    <property type="match status" value="1"/>
</dbReference>
<sequence>MRALALVDTDSYVKWGAALLAQLPAEWERELALVATPAQPSEAQLAAALDGSGFDVGGLLHVELRSLTERVAAQLPDVVIVAMRGPAASVVMRVLADLPHRPVLVSGLPGISIPATWKALFYRGQADLMVLHSKQEIREFTVVGAKRGWNHTLGLATLPFMSDRTAADGRDIVFAVQSIVPDALADRERVLDILLATARHNPDHRVVIKVRALGAEQQTHAEAHSYPDLLAARSDVPSNIVVAAGPMAAALDTARALVTVSSTAVIEAVARHIPVRVIDEFGVSPELINTVFVGSGLFGSGEAIRQLRFEHPRADWLDDNYFHDPADNDWLAALDGLLAARAADALATRPSLRGSAGGLLRRAWERKQAFGSHDRTALGFVALFIGVPARSMALARRRRRNEGEEHRWVATSLDA</sequence>
<dbReference type="EMBL" id="JACHMJ010000001">
    <property type="protein sequence ID" value="MBB5844245.1"/>
    <property type="molecule type" value="Genomic_DNA"/>
</dbReference>
<dbReference type="InterPro" id="IPR046561">
    <property type="entry name" value="DUF6716"/>
</dbReference>
<comment type="caution">
    <text evidence="1">The sequence shown here is derived from an EMBL/GenBank/DDBJ whole genome shotgun (WGS) entry which is preliminary data.</text>
</comment>
<evidence type="ECO:0000313" key="1">
    <source>
        <dbReference type="EMBL" id="MBB5844245.1"/>
    </source>
</evidence>
<dbReference type="AlphaFoldDB" id="A0A841ARP7"/>
<gene>
    <name evidence="1" type="ORF">HD599_002568</name>
</gene>
<reference evidence="1 2" key="1">
    <citation type="submission" date="2020-08" db="EMBL/GenBank/DDBJ databases">
        <title>Sequencing the genomes of 1000 actinobacteria strains.</title>
        <authorList>
            <person name="Klenk H.-P."/>
        </authorList>
    </citation>
    <scope>NUCLEOTIDE SEQUENCE [LARGE SCALE GENOMIC DNA]</scope>
    <source>
        <strain evidence="1 2">DSM 105784</strain>
    </source>
</reference>
<proteinExistence type="predicted"/>
<name>A0A841ARP7_9MICO</name>
<accession>A0A841ARP7</accession>
<dbReference type="RefSeq" id="WP_184238206.1">
    <property type="nucleotide sequence ID" value="NZ_JACHMJ010000001.1"/>
</dbReference>
<evidence type="ECO:0000313" key="2">
    <source>
        <dbReference type="Proteomes" id="UP000536685"/>
    </source>
</evidence>
<dbReference type="Proteomes" id="UP000536685">
    <property type="component" value="Unassembled WGS sequence"/>
</dbReference>
<organism evidence="1 2">
    <name type="scientific">Conyzicola lurida</name>
    <dbReference type="NCBI Taxonomy" id="1172621"/>
    <lineage>
        <taxon>Bacteria</taxon>
        <taxon>Bacillati</taxon>
        <taxon>Actinomycetota</taxon>
        <taxon>Actinomycetes</taxon>
        <taxon>Micrococcales</taxon>
        <taxon>Microbacteriaceae</taxon>
        <taxon>Conyzicola</taxon>
    </lineage>
</organism>
<protein>
    <submittedName>
        <fullName evidence="1">Uncharacterized protein</fullName>
    </submittedName>
</protein>